<keyword evidence="2" id="KW-1185">Reference proteome</keyword>
<dbReference type="Proteomes" id="UP000472269">
    <property type="component" value="Unplaced"/>
</dbReference>
<reference evidence="1" key="2">
    <citation type="submission" date="2025-09" db="UniProtKB">
        <authorList>
            <consortium name="Ensembl"/>
        </authorList>
    </citation>
    <scope>IDENTIFICATION</scope>
</reference>
<dbReference type="AlphaFoldDB" id="A0A663MVI2"/>
<name>A0A663MVI2_ATHCN</name>
<protein>
    <submittedName>
        <fullName evidence="1">Uncharacterized protein</fullName>
    </submittedName>
</protein>
<dbReference type="Ensembl" id="ENSACUT00000017673.1">
    <property type="protein sequence ID" value="ENSACUP00000016570.1"/>
    <property type="gene ID" value="ENSACUG00000011112.1"/>
</dbReference>
<evidence type="ECO:0000313" key="2">
    <source>
        <dbReference type="Proteomes" id="UP000472269"/>
    </source>
</evidence>
<proteinExistence type="predicted"/>
<organism evidence="1 2">
    <name type="scientific">Athene cunicularia</name>
    <name type="common">Burrowing owl</name>
    <name type="synonym">Speotyto cunicularia</name>
    <dbReference type="NCBI Taxonomy" id="194338"/>
    <lineage>
        <taxon>Eukaryota</taxon>
        <taxon>Metazoa</taxon>
        <taxon>Chordata</taxon>
        <taxon>Craniata</taxon>
        <taxon>Vertebrata</taxon>
        <taxon>Euteleostomi</taxon>
        <taxon>Archelosauria</taxon>
        <taxon>Archosauria</taxon>
        <taxon>Dinosauria</taxon>
        <taxon>Saurischia</taxon>
        <taxon>Theropoda</taxon>
        <taxon>Coelurosauria</taxon>
        <taxon>Aves</taxon>
        <taxon>Neognathae</taxon>
        <taxon>Neoaves</taxon>
        <taxon>Telluraves</taxon>
        <taxon>Strigiformes</taxon>
        <taxon>Strigidae</taxon>
        <taxon>Athene</taxon>
    </lineage>
</organism>
<accession>A0A663MVI2</accession>
<evidence type="ECO:0000313" key="1">
    <source>
        <dbReference type="Ensembl" id="ENSACUP00000016570.1"/>
    </source>
</evidence>
<sequence length="67" mass="6629">SGVGCWGVSGTGLCGAEQARGWHGQSAALLGSGREKDRQCRGLELIASEVGAGCSGRGVVVVLGDPC</sequence>
<reference evidence="1" key="1">
    <citation type="submission" date="2025-08" db="UniProtKB">
        <authorList>
            <consortium name="Ensembl"/>
        </authorList>
    </citation>
    <scope>IDENTIFICATION</scope>
</reference>